<protein>
    <submittedName>
        <fullName evidence="14">(spotted green pufferfish) hypothetical protein</fullName>
    </submittedName>
</protein>
<dbReference type="InterPro" id="IPR045864">
    <property type="entry name" value="aa-tRNA-synth_II/BPL/LPL"/>
</dbReference>
<dbReference type="HOGENOM" id="CLU_245376_0_0_1"/>
<feature type="active site" description="Nucleophile" evidence="8">
    <location>
        <position position="769"/>
    </location>
</feature>
<dbReference type="InterPro" id="IPR006195">
    <property type="entry name" value="aa-tRNA-synth_II"/>
</dbReference>
<dbReference type="InterPro" id="IPR011146">
    <property type="entry name" value="HIT-like"/>
</dbReference>
<dbReference type="KEGG" id="tng:GSTEN00021667G001"/>
<dbReference type="PANTHER" id="PTHR10188">
    <property type="entry name" value="L-ASPARAGINASE"/>
    <property type="match status" value="1"/>
</dbReference>
<dbReference type="Gene3D" id="3.30.559.70">
    <property type="entry name" value="Choline/Carnitine o-acyltransferase, domain 2"/>
    <property type="match status" value="2"/>
</dbReference>
<keyword evidence="6" id="KW-0067">ATP-binding</keyword>
<dbReference type="Proteomes" id="UP000007303">
    <property type="component" value="Unassembled WGS sequence"/>
</dbReference>
<dbReference type="OrthoDB" id="2262349at2759"/>
<accession>Q4SA00</accession>
<dbReference type="GO" id="GO:0006418">
    <property type="term" value="P:tRNA aminoacylation for protein translation"/>
    <property type="evidence" value="ECO:0007669"/>
    <property type="project" value="InterPro"/>
</dbReference>
<dbReference type="SUPFAM" id="SSF56235">
    <property type="entry name" value="N-terminal nucleophile aminohydrolases (Ntn hydrolases)"/>
    <property type="match status" value="1"/>
</dbReference>
<evidence type="ECO:0000259" key="13">
    <source>
        <dbReference type="PROSITE" id="PS51084"/>
    </source>
</evidence>
<evidence type="ECO:0000256" key="3">
    <source>
        <dbReference type="ARBA" id="ARBA00022598"/>
    </source>
</evidence>
<dbReference type="GO" id="GO:0016787">
    <property type="term" value="F:hydrolase activity"/>
    <property type="evidence" value="ECO:0007669"/>
    <property type="project" value="InterPro"/>
</dbReference>
<dbReference type="Gene3D" id="3.60.20.30">
    <property type="entry name" value="(Glycosyl)asparaginase"/>
    <property type="match status" value="1"/>
</dbReference>
<dbReference type="CDD" id="cd04701">
    <property type="entry name" value="Asparaginase_2"/>
    <property type="match status" value="1"/>
</dbReference>
<dbReference type="Pfam" id="PF01230">
    <property type="entry name" value="HIT"/>
    <property type="match status" value="1"/>
</dbReference>
<sequence>MALLNFPIPELDVTLQEVSRVLQLVLSPDLYSEFKSSVEDQREILQDAQQQFAIVAADQENWDTEIFKRNLLSCDDPLPTSTALPFVLLPSQAEQCTQLWRAAALLWAAARLHGEPSLLEGSTSLECTQQSELFAATRVPGRSQDEIKDIYTQLVHVKNQPRAAKDNDPAVICSLSGLDRKAWAASREEILERGGDTAASLGLMEGALLALCLDDNDAPSEMAAILNALKLGVGGRQSPCLRYYDKVLNVVVFKDGTAGMLFEHSAVDGMVACLVAHCVYTLSETSELNLVHTNAENANGPSRKTSDNSAFPAPMRFPLNNLDMPKPSPEAEVTQSLLSFDLTSYPDVFSALRGQRGLFDAWINFSLQLSLRETLGESAANRLLIITPTHMRHYKHGRCDPTYSVTVYSRQLVDALASYIGSENTLQYTTELLHMFHVAFVEHKRLIKNTKQGQGVGPHIATLRQSLPSDNPLRKYLDHFRCPPVYITGTDVMEPVECLVGNVYAPNQLAVGYLWRREKVCIVLNGSGMFSLSLAKLQKSLKKNLELVMGLAVQYAIAHQMGALESIFKQRQTDKQDDEANQRQGNSNHDNGCDGSSDCNSDYTLVIHGGAGEDMMLNSKEIKLIEFALGAALAVGSQMLQNGGSSLDAVQRSVEALENCFLFNAGKGSVLNKDGKHEMEATIVDGSERKSGSVACLQSVKNPIKAARCVMEQSPHSLIVGEGAEEFLSGLEEKQEFVAPEYFHTDIRHKELLAKLRHINPLKNNHPQTVGAVALDRFQNLAAASSTGGLVGKLKGRVGDTAVAGAGIYADDKVALTCSGDGDIFLRHTVAQKIASLYHHKGIFLRQACREVMAEDLNGTCAGIIAVDAKGEPAHIRILPLHGLEPKWQPHLSPEEEFHTYNPGYCTSKSGPRWEDEALAEVQAQIRNGLPNPAAELCFDFYGDASCDDLFSRIVRGEQQQWRVWEDDQHVAFLTPYPNSPGFTVVVPRKPLSSDIFKLSEDDYKGLILAVYKVAKLLENTMKTQNVALIFEGFEIDYAHAKLIPLLPSLDGSVPAQLQSEFHQRYPGYVSSLDGPAVDAGDIAKLHSKVALCHPPRSWEDPESHSMLAISDQWYRNMFQIQNTLFHSTVEYFHSSCQYSYALTPITSDTISSPMGLGSDSEPVSVNLLGQDVYLADSMQFVLEYFLRFQENLPGVYYISPSFRGEDPDATHLNQFYHVECELVGGIEKAMSIAERYVAHLTKSMLKNHSDVILNTAGTLAHVTALLSQLDGKTPLPKVPLDEAIAMMPSADCVEWVQDGQPQYGRKLTRKGERFLIKKYGSVVWLTEMDHLGVPFYQAYVEGTEQTKAKAADLLLGLGETVGLGERHFSPETVEAALRQHAVQDASYRWYINMRRVKPLRTSGWGMGSERYLCWLLQHDDIRDVVIIPRMKGVKYMP</sequence>
<organism evidence="14">
    <name type="scientific">Tetraodon nigroviridis</name>
    <name type="common">Spotted green pufferfish</name>
    <name type="synonym">Chelonodon nigroviridis</name>
    <dbReference type="NCBI Taxonomy" id="99883"/>
    <lineage>
        <taxon>Eukaryota</taxon>
        <taxon>Metazoa</taxon>
        <taxon>Chordata</taxon>
        <taxon>Craniata</taxon>
        <taxon>Vertebrata</taxon>
        <taxon>Euteleostomi</taxon>
        <taxon>Actinopterygii</taxon>
        <taxon>Neopterygii</taxon>
        <taxon>Teleostei</taxon>
        <taxon>Neoteleostei</taxon>
        <taxon>Acanthomorphata</taxon>
        <taxon>Eupercaria</taxon>
        <taxon>Tetraodontiformes</taxon>
        <taxon>Tetradontoidea</taxon>
        <taxon>Tetraodontidae</taxon>
        <taxon>Tetraodon</taxon>
    </lineage>
</organism>
<dbReference type="Ensembl" id="ENSTNIT00000014638.1">
    <property type="protein sequence ID" value="ENSTNIP00000014439.1"/>
    <property type="gene ID" value="ENSTNIG00000011492.1"/>
</dbReference>
<name>Q4SA00_TETNG</name>
<dbReference type="Pfam" id="PF01112">
    <property type="entry name" value="Asparaginase_2"/>
    <property type="match status" value="1"/>
</dbReference>
<evidence type="ECO:0000313" key="14">
    <source>
        <dbReference type="EMBL" id="CAG02532.1"/>
    </source>
</evidence>
<dbReference type="OMA" id="PMERTQQ"/>
<dbReference type="Gene3D" id="3.30.930.10">
    <property type="entry name" value="Bira Bifunctional Protein, Domain 2"/>
    <property type="match status" value="1"/>
</dbReference>
<feature type="domain" description="Aminoacyl-transfer RNA synthetases class-II family profile" evidence="12">
    <location>
        <begin position="1119"/>
        <end position="1429"/>
    </location>
</feature>
<evidence type="ECO:0000256" key="6">
    <source>
        <dbReference type="ARBA" id="ARBA00022840"/>
    </source>
</evidence>
<evidence type="ECO:0000313" key="16">
    <source>
        <dbReference type="Proteomes" id="UP000007303"/>
    </source>
</evidence>
<dbReference type="GO" id="GO:0016746">
    <property type="term" value="F:acyltransferase activity"/>
    <property type="evidence" value="ECO:0007669"/>
    <property type="project" value="UniProtKB-KW"/>
</dbReference>
<comment type="similarity">
    <text evidence="2">Belongs to the Ntn-hydrolase family.</text>
</comment>
<reference evidence="15" key="3">
    <citation type="submission" date="2025-05" db="UniProtKB">
        <authorList>
            <consortium name="Ensembl"/>
        </authorList>
    </citation>
    <scope>IDENTIFICATION</scope>
</reference>
<dbReference type="Gene3D" id="3.30.559.10">
    <property type="entry name" value="Chloramphenicol acetyltransferase-like domain"/>
    <property type="match status" value="1"/>
</dbReference>
<keyword evidence="3" id="KW-0436">Ligase</keyword>
<dbReference type="InterPro" id="IPR029055">
    <property type="entry name" value="Ntn_hydrolases_N"/>
</dbReference>
<dbReference type="InterPro" id="IPR000246">
    <property type="entry name" value="Peptidase_T2"/>
</dbReference>
<dbReference type="SUPFAM" id="SSF52777">
    <property type="entry name" value="CoA-dependent acyltransferases"/>
    <property type="match status" value="2"/>
</dbReference>
<dbReference type="InterPro" id="IPR039551">
    <property type="entry name" value="Cho/carn_acyl_trans"/>
</dbReference>
<dbReference type="SUPFAM" id="SSF55681">
    <property type="entry name" value="Class II aaRS and biotin synthetases"/>
    <property type="match status" value="1"/>
</dbReference>
<feature type="domain" description="HIT" evidence="13">
    <location>
        <begin position="950"/>
        <end position="1054"/>
    </location>
</feature>
<dbReference type="InterPro" id="IPR042231">
    <property type="entry name" value="Cho/carn_acyl_trans_2"/>
</dbReference>
<dbReference type="Pfam" id="PF00755">
    <property type="entry name" value="Carn_acyltransf"/>
    <property type="match status" value="1"/>
</dbReference>
<evidence type="ECO:0000259" key="12">
    <source>
        <dbReference type="PROSITE" id="PS50862"/>
    </source>
</evidence>
<dbReference type="GO" id="GO:0033345">
    <property type="term" value="P:L-asparagine catabolic process via L-aspartate"/>
    <property type="evidence" value="ECO:0007669"/>
    <property type="project" value="TreeGrafter"/>
</dbReference>
<keyword evidence="5" id="KW-0547">Nucleotide-binding</keyword>
<keyword evidence="4" id="KW-0808">Transferase</keyword>
<reference evidence="14 16" key="1">
    <citation type="journal article" date="2004" name="Nature">
        <title>Genome duplication in the teleost fish Tetraodon nigroviridis reveals the early vertebrate proto-karyotype.</title>
        <authorList>
            <person name="Jaillon O."/>
            <person name="Aury J.-M."/>
            <person name="Brunet F."/>
            <person name="Petit J.-L."/>
            <person name="Stange-Thomann N."/>
            <person name="Mauceli E."/>
            <person name="Bouneau L."/>
            <person name="Fischer C."/>
            <person name="Ozouf-Costaz C."/>
            <person name="Bernot A."/>
            <person name="Nicaud S."/>
            <person name="Jaffe D."/>
            <person name="Fisher S."/>
            <person name="Lutfalla G."/>
            <person name="Dossat C."/>
            <person name="Segurens B."/>
            <person name="Dasilva C."/>
            <person name="Salanoubat M."/>
            <person name="Levy M."/>
            <person name="Boudet N."/>
            <person name="Castellano S."/>
            <person name="Anthouard V."/>
            <person name="Jubin C."/>
            <person name="Castelli V."/>
            <person name="Katinka M."/>
            <person name="Vacherie B."/>
            <person name="Biemont C."/>
            <person name="Skalli Z."/>
            <person name="Cattolico L."/>
            <person name="Poulain J."/>
            <person name="De Berardinis V."/>
            <person name="Cruaud C."/>
            <person name="Duprat S."/>
            <person name="Brottier P."/>
            <person name="Coutanceau J.-P."/>
            <person name="Gouzy J."/>
            <person name="Parra G."/>
            <person name="Lardier G."/>
            <person name="Chapple C."/>
            <person name="McKernan K.J."/>
            <person name="McEwan P."/>
            <person name="Bosak S."/>
            <person name="Kellis M."/>
            <person name="Volff J.-N."/>
            <person name="Guigo R."/>
            <person name="Zody M.C."/>
            <person name="Mesirov J."/>
            <person name="Lindblad-Toh K."/>
            <person name="Birren B."/>
            <person name="Nusbaum C."/>
            <person name="Kahn D."/>
            <person name="Robinson-Rechavi M."/>
            <person name="Laudet V."/>
            <person name="Schachter V."/>
            <person name="Quetier F."/>
            <person name="Saurin W."/>
            <person name="Scarpelli C."/>
            <person name="Wincker P."/>
            <person name="Lander E.S."/>
            <person name="Weissenbach J."/>
            <person name="Roest Crollius H."/>
        </authorList>
    </citation>
    <scope>NUCLEOTIDE SEQUENCE [LARGE SCALE GENOMIC DNA]</scope>
</reference>
<evidence type="ECO:0000256" key="4">
    <source>
        <dbReference type="ARBA" id="ARBA00022679"/>
    </source>
</evidence>
<dbReference type="GO" id="GO:0005737">
    <property type="term" value="C:cytoplasm"/>
    <property type="evidence" value="ECO:0007669"/>
    <property type="project" value="TreeGrafter"/>
</dbReference>
<dbReference type="GO" id="GO:0004812">
    <property type="term" value="F:aminoacyl-tRNA ligase activity"/>
    <property type="evidence" value="ECO:0007669"/>
    <property type="project" value="InterPro"/>
</dbReference>
<dbReference type="STRING" id="99883.ENSTNIP00000014439"/>
<dbReference type="EMBL" id="CAAE01014693">
    <property type="protein sequence ID" value="CAG02532.1"/>
    <property type="molecule type" value="Genomic_DNA"/>
</dbReference>
<dbReference type="PROSITE" id="PS00440">
    <property type="entry name" value="ACYLTRANSF_C_2"/>
    <property type="match status" value="1"/>
</dbReference>
<evidence type="ECO:0000256" key="11">
    <source>
        <dbReference type="SAM" id="MobiDB-lite"/>
    </source>
</evidence>
<dbReference type="InterPro" id="IPR023213">
    <property type="entry name" value="CAT-like_dom_sf"/>
</dbReference>
<evidence type="ECO:0000256" key="10">
    <source>
        <dbReference type="PROSITE-ProRule" id="PRU00464"/>
    </source>
</evidence>
<keyword evidence="7" id="KW-0012">Acyltransferase</keyword>
<gene>
    <name evidence="14" type="ORF">GSTENG00021667001</name>
</gene>
<dbReference type="PANTHER" id="PTHR10188:SF42">
    <property type="entry name" value="SI:CH211-256M1.8"/>
    <property type="match status" value="1"/>
</dbReference>
<evidence type="ECO:0000256" key="1">
    <source>
        <dbReference type="ARBA" id="ARBA00005232"/>
    </source>
</evidence>
<feature type="active site" description="Proton acceptor" evidence="9">
    <location>
        <position position="264"/>
    </location>
</feature>
<dbReference type="InterPro" id="IPR000542">
    <property type="entry name" value="Carn_acyl_trans"/>
</dbReference>
<feature type="region of interest" description="Disordered" evidence="11">
    <location>
        <begin position="570"/>
        <end position="595"/>
    </location>
</feature>
<evidence type="ECO:0000256" key="2">
    <source>
        <dbReference type="ARBA" id="ARBA00010872"/>
    </source>
</evidence>
<dbReference type="GeneTree" id="ENSGT00970000196672"/>
<reference evidence="14" key="2">
    <citation type="submission" date="2004-02" db="EMBL/GenBank/DDBJ databases">
        <authorList>
            <consortium name="Genoscope"/>
            <consortium name="Whitehead Institute Centre for Genome Research"/>
        </authorList>
    </citation>
    <scope>NUCLEOTIDE SEQUENCE</scope>
</reference>
<comment type="similarity">
    <text evidence="1">Belongs to the carnitine/choline acetyltransferase family.</text>
</comment>
<dbReference type="GO" id="GO:0005524">
    <property type="term" value="F:ATP binding"/>
    <property type="evidence" value="ECO:0007669"/>
    <property type="project" value="InterPro"/>
</dbReference>
<evidence type="ECO:0000256" key="7">
    <source>
        <dbReference type="ARBA" id="ARBA00023315"/>
    </source>
</evidence>
<keyword evidence="16" id="KW-1185">Reference proteome</keyword>
<dbReference type="Pfam" id="PF00152">
    <property type="entry name" value="tRNA-synt_2"/>
    <property type="match status" value="1"/>
</dbReference>
<feature type="compositionally biased region" description="Basic and acidic residues" evidence="11">
    <location>
        <begin position="571"/>
        <end position="581"/>
    </location>
</feature>
<dbReference type="InterPro" id="IPR004364">
    <property type="entry name" value="Aa-tRNA-synt_II"/>
</dbReference>
<dbReference type="Gene3D" id="3.30.428.10">
    <property type="entry name" value="HIT-like"/>
    <property type="match status" value="1"/>
</dbReference>
<comment type="caution">
    <text evidence="10">Lacks conserved residue(s) required for the propagation of feature annotation.</text>
</comment>
<evidence type="ECO:0000256" key="5">
    <source>
        <dbReference type="ARBA" id="ARBA00022741"/>
    </source>
</evidence>
<dbReference type="InterPro" id="IPR036265">
    <property type="entry name" value="HIT-like_sf"/>
</dbReference>
<evidence type="ECO:0000256" key="8">
    <source>
        <dbReference type="PIRSR" id="PIRSR600246-1"/>
    </source>
</evidence>
<evidence type="ECO:0000256" key="9">
    <source>
        <dbReference type="PIRSR" id="PIRSR600542-1"/>
    </source>
</evidence>
<dbReference type="PROSITE" id="PS51084">
    <property type="entry name" value="HIT_2"/>
    <property type="match status" value="1"/>
</dbReference>
<dbReference type="PROSITE" id="PS50862">
    <property type="entry name" value="AA_TRNA_LIGASE_II"/>
    <property type="match status" value="1"/>
</dbReference>
<proteinExistence type="inferred from homology"/>
<dbReference type="SUPFAM" id="SSF54197">
    <property type="entry name" value="HIT-like"/>
    <property type="match status" value="1"/>
</dbReference>
<evidence type="ECO:0000313" key="15">
    <source>
        <dbReference type="Ensembl" id="ENSTNIP00000014439.1"/>
    </source>
</evidence>